<name>A0A3E1NQN4_9BACT</name>
<dbReference type="EMBL" id="QTJU01000001">
    <property type="protein sequence ID" value="RFM30220.1"/>
    <property type="molecule type" value="Genomic_DNA"/>
</dbReference>
<protein>
    <submittedName>
        <fullName evidence="7">DUF5106 domain-containing protein</fullName>
    </submittedName>
</protein>
<evidence type="ECO:0000256" key="1">
    <source>
        <dbReference type="ARBA" id="ARBA00004196"/>
    </source>
</evidence>
<keyword evidence="4" id="KW-0676">Redox-active center</keyword>
<dbReference type="InterPro" id="IPR013766">
    <property type="entry name" value="Thioredoxin_domain"/>
</dbReference>
<keyword evidence="2" id="KW-0201">Cytochrome c-type biogenesis</keyword>
<dbReference type="InterPro" id="IPR033395">
    <property type="entry name" value="DUF5106"/>
</dbReference>
<dbReference type="AlphaFoldDB" id="A0A3E1NQN4"/>
<comment type="subcellular location">
    <subcellularLocation>
        <location evidence="1">Cell envelope</location>
    </subcellularLocation>
</comment>
<evidence type="ECO:0000256" key="4">
    <source>
        <dbReference type="ARBA" id="ARBA00023284"/>
    </source>
</evidence>
<keyword evidence="5" id="KW-0732">Signal</keyword>
<dbReference type="RefSeq" id="WP_116845976.1">
    <property type="nucleotide sequence ID" value="NZ_QTJU01000001.1"/>
</dbReference>
<dbReference type="Gene3D" id="3.40.30.10">
    <property type="entry name" value="Glutaredoxin"/>
    <property type="match status" value="1"/>
</dbReference>
<dbReference type="PROSITE" id="PS51352">
    <property type="entry name" value="THIOREDOXIN_2"/>
    <property type="match status" value="1"/>
</dbReference>
<dbReference type="GO" id="GO:0017004">
    <property type="term" value="P:cytochrome complex assembly"/>
    <property type="evidence" value="ECO:0007669"/>
    <property type="project" value="UniProtKB-KW"/>
</dbReference>
<evidence type="ECO:0000256" key="2">
    <source>
        <dbReference type="ARBA" id="ARBA00022748"/>
    </source>
</evidence>
<dbReference type="InterPro" id="IPR050553">
    <property type="entry name" value="Thioredoxin_ResA/DsbE_sf"/>
</dbReference>
<dbReference type="Pfam" id="PF14289">
    <property type="entry name" value="DUF4369"/>
    <property type="match status" value="1"/>
</dbReference>
<feature type="domain" description="Thioredoxin" evidence="6">
    <location>
        <begin position="343"/>
        <end position="494"/>
    </location>
</feature>
<dbReference type="GO" id="GO:0016209">
    <property type="term" value="F:antioxidant activity"/>
    <property type="evidence" value="ECO:0007669"/>
    <property type="project" value="InterPro"/>
</dbReference>
<dbReference type="Pfam" id="PF17127">
    <property type="entry name" value="DUF5106"/>
    <property type="match status" value="1"/>
</dbReference>
<comment type="caution">
    <text evidence="7">The sequence shown here is derived from an EMBL/GenBank/DDBJ whole genome shotgun (WGS) entry which is preliminary data.</text>
</comment>
<dbReference type="GO" id="GO:0016491">
    <property type="term" value="F:oxidoreductase activity"/>
    <property type="evidence" value="ECO:0007669"/>
    <property type="project" value="InterPro"/>
</dbReference>
<dbReference type="CDD" id="cd02966">
    <property type="entry name" value="TlpA_like_family"/>
    <property type="match status" value="1"/>
</dbReference>
<keyword evidence="3" id="KW-1015">Disulfide bond</keyword>
<accession>A0A3E1NQN4</accession>
<organism evidence="7 8">
    <name type="scientific">Deminuibacter soli</name>
    <dbReference type="NCBI Taxonomy" id="2291815"/>
    <lineage>
        <taxon>Bacteria</taxon>
        <taxon>Pseudomonadati</taxon>
        <taxon>Bacteroidota</taxon>
        <taxon>Chitinophagia</taxon>
        <taxon>Chitinophagales</taxon>
        <taxon>Chitinophagaceae</taxon>
        <taxon>Deminuibacter</taxon>
    </lineage>
</organism>
<proteinExistence type="predicted"/>
<gene>
    <name evidence="7" type="ORF">DXN05_04415</name>
</gene>
<keyword evidence="8" id="KW-1185">Reference proteome</keyword>
<dbReference type="GO" id="GO:0030313">
    <property type="term" value="C:cell envelope"/>
    <property type="evidence" value="ECO:0007669"/>
    <property type="project" value="UniProtKB-SubCell"/>
</dbReference>
<dbReference type="PANTHER" id="PTHR42852:SF6">
    <property type="entry name" value="THIOL:DISULFIDE INTERCHANGE PROTEIN DSBE"/>
    <property type="match status" value="1"/>
</dbReference>
<feature type="signal peptide" evidence="5">
    <location>
        <begin position="1"/>
        <end position="19"/>
    </location>
</feature>
<reference evidence="7 8" key="1">
    <citation type="submission" date="2018-08" db="EMBL/GenBank/DDBJ databases">
        <title>Chitinophagaceae sp. K23C18032701, a novel bacterium isolated from forest soil.</title>
        <authorList>
            <person name="Wang C."/>
        </authorList>
    </citation>
    <scope>NUCLEOTIDE SEQUENCE [LARGE SCALE GENOMIC DNA]</scope>
    <source>
        <strain evidence="7 8">K23C18032701</strain>
    </source>
</reference>
<dbReference type="Proteomes" id="UP000261284">
    <property type="component" value="Unassembled WGS sequence"/>
</dbReference>
<evidence type="ECO:0000256" key="5">
    <source>
        <dbReference type="SAM" id="SignalP"/>
    </source>
</evidence>
<dbReference type="InterPro" id="IPR036249">
    <property type="entry name" value="Thioredoxin-like_sf"/>
</dbReference>
<dbReference type="Pfam" id="PF00578">
    <property type="entry name" value="AhpC-TSA"/>
    <property type="match status" value="1"/>
</dbReference>
<evidence type="ECO:0000259" key="6">
    <source>
        <dbReference type="PROSITE" id="PS51352"/>
    </source>
</evidence>
<feature type="chain" id="PRO_5017647712" evidence="5">
    <location>
        <begin position="20"/>
        <end position="506"/>
    </location>
</feature>
<sequence>MKRLWVLPAFCLLVVSASAQQSKSKAAAGSAKTTATAANGYSIPATITPLKNCWLYMGCYFGKFKNLVDSAWVDGNSNAVFKGKKKLPGGIYFLVSPRKAILFDFLVDEQQHFSIKADTLQPDKAVVTGSPDNDLFQAYSAFLAQKMPHINELQGNLKSAKTAADFAAIRAELQKSGKELNDYRDQVIATRPESMMAVFFQAMKRPEAPPVPTLPNGTKDSLYPLHYVHDHYFDGIDFNDERLLHTPFLDPKVEEYFKYYVVPHPDTLIQEVNYLLLSSRANDDIHRYWLGRFTDKYINPEIMGQDKVFIFLFNQYFSKGDTTWLNPKQREFIFNRAYSMMANQIDEPAPVLDLKDSSNKVTPLYNVKAPFTFVVFWDPTCSHCKVQVPEVDSMYEAKWKKMGVKIYAVNVEDKDDVSPAWKKFIQDNHLNGWVHVYQPKAAHEADNKAGRANFRQLYDVFQTPTMYLLDANKNIIGKKLTLEQFDQVMQAKIKAQKASGAGNAKK</sequence>
<evidence type="ECO:0000256" key="3">
    <source>
        <dbReference type="ARBA" id="ARBA00023157"/>
    </source>
</evidence>
<dbReference type="PANTHER" id="PTHR42852">
    <property type="entry name" value="THIOL:DISULFIDE INTERCHANGE PROTEIN DSBE"/>
    <property type="match status" value="1"/>
</dbReference>
<evidence type="ECO:0000313" key="8">
    <source>
        <dbReference type="Proteomes" id="UP000261284"/>
    </source>
</evidence>
<dbReference type="OrthoDB" id="6399635at2"/>
<evidence type="ECO:0000313" key="7">
    <source>
        <dbReference type="EMBL" id="RFM30220.1"/>
    </source>
</evidence>
<dbReference type="InterPro" id="IPR000866">
    <property type="entry name" value="AhpC/TSA"/>
</dbReference>
<dbReference type="SUPFAM" id="SSF52833">
    <property type="entry name" value="Thioredoxin-like"/>
    <property type="match status" value="1"/>
</dbReference>
<dbReference type="InterPro" id="IPR025380">
    <property type="entry name" value="DUF4369"/>
</dbReference>